<evidence type="ECO:0000313" key="4">
    <source>
        <dbReference type="EMBL" id="EGT31117.1"/>
    </source>
</evidence>
<dbReference type="PIRSF" id="PIRSF016184">
    <property type="entry name" value="PhzC_PhzF"/>
    <property type="match status" value="1"/>
</dbReference>
<dbReference type="Pfam" id="PF02567">
    <property type="entry name" value="PhzC-PhzF"/>
    <property type="match status" value="2"/>
</dbReference>
<dbReference type="PANTHER" id="PTHR13774:SF17">
    <property type="entry name" value="PHENAZINE BIOSYNTHESIS-LIKE DOMAIN-CONTAINING PROTEIN"/>
    <property type="match status" value="1"/>
</dbReference>
<sequence length="316" mass="35108">MTKTYPAYTVDAFTTERFKGNPAAVCLIPEKLTEDQYHKIAAEFNLSETAFLHPLDPSSDFKTCSKFSLRWFTPTNEVPLCGHATLATSHVLFNEIGNVNSEIHFETKSGVLTVKKDGSGNVEMNFPKYELESLKFEDLVHQPDEHFPEAPAPSFLIDVIHCVIPSKISIESVVYAPKYGGIVVIVDPETTKTEFEAFKIDSTRALELHDGSYVRGISISLRPSNPLAQGFVDASGEPYDYACRYFGPWDGVNEDPATGSAQCTIAPYWGKVTGKTELYGFQAFPTRGAQFRIRLQDDRVILNGSSLTVLRGEINF</sequence>
<organism evidence="5">
    <name type="scientific">Caenorhabditis brenneri</name>
    <name type="common">Nematode worm</name>
    <dbReference type="NCBI Taxonomy" id="135651"/>
    <lineage>
        <taxon>Eukaryota</taxon>
        <taxon>Metazoa</taxon>
        <taxon>Ecdysozoa</taxon>
        <taxon>Nematoda</taxon>
        <taxon>Chromadorea</taxon>
        <taxon>Rhabditida</taxon>
        <taxon>Rhabditina</taxon>
        <taxon>Rhabditomorpha</taxon>
        <taxon>Rhabditoidea</taxon>
        <taxon>Rhabditidae</taxon>
        <taxon>Peloderinae</taxon>
        <taxon>Caenorhabditis</taxon>
    </lineage>
</organism>
<evidence type="ECO:0000256" key="2">
    <source>
        <dbReference type="ARBA" id="ARBA00023235"/>
    </source>
</evidence>
<dbReference type="GO" id="GO:0016853">
    <property type="term" value="F:isomerase activity"/>
    <property type="evidence" value="ECO:0007669"/>
    <property type="project" value="UniProtKB-KW"/>
</dbReference>
<dbReference type="HOGENOM" id="CLU_048756_2_0_1"/>
<evidence type="ECO:0000256" key="3">
    <source>
        <dbReference type="PIRSR" id="PIRSR016184-1"/>
    </source>
</evidence>
<dbReference type="Proteomes" id="UP000008068">
    <property type="component" value="Unassembled WGS sequence"/>
</dbReference>
<protein>
    <submittedName>
        <fullName evidence="4">Uncharacterized protein</fullName>
    </submittedName>
</protein>
<dbReference type="OrthoDB" id="75169at2759"/>
<keyword evidence="2" id="KW-0413">Isomerase</keyword>
<name>G0M9W4_CAEBE</name>
<dbReference type="OMA" id="MDFPAKQ"/>
<keyword evidence="5" id="KW-1185">Reference proteome</keyword>
<dbReference type="InterPro" id="IPR003719">
    <property type="entry name" value="Phenazine_PhzF-like"/>
</dbReference>
<evidence type="ECO:0000256" key="1">
    <source>
        <dbReference type="ARBA" id="ARBA00008270"/>
    </source>
</evidence>
<comment type="similarity">
    <text evidence="1">Belongs to the PhzF family.</text>
</comment>
<dbReference type="SUPFAM" id="SSF54506">
    <property type="entry name" value="Diaminopimelate epimerase-like"/>
    <property type="match status" value="1"/>
</dbReference>
<dbReference type="NCBIfam" id="TIGR00654">
    <property type="entry name" value="PhzF_family"/>
    <property type="match status" value="1"/>
</dbReference>
<feature type="active site" evidence="3">
    <location>
        <position position="48"/>
    </location>
</feature>
<dbReference type="GO" id="GO:0005737">
    <property type="term" value="C:cytoplasm"/>
    <property type="evidence" value="ECO:0007669"/>
    <property type="project" value="TreeGrafter"/>
</dbReference>
<dbReference type="eggNOG" id="KOG3033">
    <property type="taxonomic scope" value="Eukaryota"/>
</dbReference>
<dbReference type="InParanoid" id="G0M9W4"/>
<gene>
    <name evidence="4" type="ORF">CAEBREN_24401</name>
</gene>
<dbReference type="EMBL" id="GL379787">
    <property type="protein sequence ID" value="EGT31117.1"/>
    <property type="molecule type" value="Genomic_DNA"/>
</dbReference>
<accession>G0M9W4</accession>
<dbReference type="STRING" id="135651.G0M9W4"/>
<dbReference type="AlphaFoldDB" id="G0M9W4"/>
<proteinExistence type="inferred from homology"/>
<dbReference type="Gene3D" id="3.10.310.10">
    <property type="entry name" value="Diaminopimelate Epimerase, Chain A, domain 1"/>
    <property type="match status" value="2"/>
</dbReference>
<dbReference type="PANTHER" id="PTHR13774">
    <property type="entry name" value="PHENAZINE BIOSYNTHESIS PROTEIN"/>
    <property type="match status" value="1"/>
</dbReference>
<reference evidence="5" key="1">
    <citation type="submission" date="2011-07" db="EMBL/GenBank/DDBJ databases">
        <authorList>
            <consortium name="Caenorhabditis brenneri Sequencing and Analysis Consortium"/>
            <person name="Wilson R.K."/>
        </authorList>
    </citation>
    <scope>NUCLEOTIDE SEQUENCE [LARGE SCALE GENOMIC DNA]</scope>
    <source>
        <strain evidence="5">PB2801</strain>
    </source>
</reference>
<evidence type="ECO:0000313" key="5">
    <source>
        <dbReference type="Proteomes" id="UP000008068"/>
    </source>
</evidence>